<evidence type="ECO:0000259" key="6">
    <source>
        <dbReference type="SMART" id="SM00732"/>
    </source>
</evidence>
<dbReference type="InterPro" id="IPR037027">
    <property type="entry name" value="YqgF/RNaseH-like_dom_sf"/>
</dbReference>
<dbReference type="PANTHER" id="PTHR33317">
    <property type="entry name" value="POLYNUCLEOTIDYL TRANSFERASE, RIBONUCLEASE H-LIKE SUPERFAMILY PROTEIN"/>
    <property type="match status" value="1"/>
</dbReference>
<proteinExistence type="inferred from homology"/>
<dbReference type="RefSeq" id="WP_343875882.1">
    <property type="nucleotide sequence ID" value="NZ_BAAAIX010000034.1"/>
</dbReference>
<feature type="domain" description="YqgF/RNase H-like" evidence="6">
    <location>
        <begin position="8"/>
        <end position="111"/>
    </location>
</feature>
<evidence type="ECO:0000256" key="3">
    <source>
        <dbReference type="ARBA" id="ARBA00022722"/>
    </source>
</evidence>
<evidence type="ECO:0000313" key="8">
    <source>
        <dbReference type="Proteomes" id="UP001597326"/>
    </source>
</evidence>
<dbReference type="CDD" id="cd16964">
    <property type="entry name" value="YqgF"/>
    <property type="match status" value="1"/>
</dbReference>
<keyword evidence="4 5" id="KW-0378">Hydrolase</keyword>
<dbReference type="SUPFAM" id="SSF53098">
    <property type="entry name" value="Ribonuclease H-like"/>
    <property type="match status" value="1"/>
</dbReference>
<sequence>MALSSERGVLLALDWGKARIGVAACDADRILAYPVETVPNLPKDPAQTLRRIEQLVAEYEPVEVLLGLPISLAGDEGLAAQRMREVAAQLTDRLGATPVTLVDERLTSATAHRRLSQAGKNSRQRRGMIDQMAAVAILEQALAEGGAAPGTTDEGRTS</sequence>
<protein>
    <recommendedName>
        <fullName evidence="5">Putative pre-16S rRNA nuclease</fullName>
        <ecNumber evidence="5">3.1.-.-</ecNumber>
    </recommendedName>
</protein>
<gene>
    <name evidence="7" type="primary">ruvX</name>
    <name evidence="7" type="ORF">ACFSCS_14930</name>
</gene>
<keyword evidence="2 5" id="KW-0690">Ribosome biogenesis</keyword>
<dbReference type="NCBIfam" id="TIGR00250">
    <property type="entry name" value="RNAse_H_YqgF"/>
    <property type="match status" value="1"/>
</dbReference>
<comment type="subcellular location">
    <subcellularLocation>
        <location evidence="5">Cytoplasm</location>
    </subcellularLocation>
</comment>
<comment type="function">
    <text evidence="5">Could be a nuclease involved in processing of the 5'-end of pre-16S rRNA.</text>
</comment>
<dbReference type="EMBL" id="JBHUFZ010000033">
    <property type="protein sequence ID" value="MFD1891466.1"/>
    <property type="molecule type" value="Genomic_DNA"/>
</dbReference>
<dbReference type="Gene3D" id="3.30.420.140">
    <property type="entry name" value="YqgF/RNase H-like domain"/>
    <property type="match status" value="1"/>
</dbReference>
<evidence type="ECO:0000256" key="5">
    <source>
        <dbReference type="HAMAP-Rule" id="MF_00651"/>
    </source>
</evidence>
<dbReference type="InterPro" id="IPR006641">
    <property type="entry name" value="YqgF/RNaseH-like_dom"/>
</dbReference>
<keyword evidence="3 5" id="KW-0540">Nuclease</keyword>
<keyword evidence="8" id="KW-1185">Reference proteome</keyword>
<dbReference type="InterPro" id="IPR012337">
    <property type="entry name" value="RNaseH-like_sf"/>
</dbReference>
<name>A0ABW4RZ27_9ACTN</name>
<comment type="caution">
    <text evidence="7">The sequence shown here is derived from an EMBL/GenBank/DDBJ whole genome shotgun (WGS) entry which is preliminary data.</text>
</comment>
<evidence type="ECO:0000313" key="7">
    <source>
        <dbReference type="EMBL" id="MFD1891466.1"/>
    </source>
</evidence>
<organism evidence="7 8">
    <name type="scientific">Luteococcus peritonei</name>
    <dbReference type="NCBI Taxonomy" id="88874"/>
    <lineage>
        <taxon>Bacteria</taxon>
        <taxon>Bacillati</taxon>
        <taxon>Actinomycetota</taxon>
        <taxon>Actinomycetes</taxon>
        <taxon>Propionibacteriales</taxon>
        <taxon>Propionibacteriaceae</taxon>
        <taxon>Luteococcus</taxon>
    </lineage>
</organism>
<dbReference type="InterPro" id="IPR005227">
    <property type="entry name" value="YqgF"/>
</dbReference>
<reference evidence="8" key="1">
    <citation type="journal article" date="2019" name="Int. J. Syst. Evol. Microbiol.">
        <title>The Global Catalogue of Microorganisms (GCM) 10K type strain sequencing project: providing services to taxonomists for standard genome sequencing and annotation.</title>
        <authorList>
            <consortium name="The Broad Institute Genomics Platform"/>
            <consortium name="The Broad Institute Genome Sequencing Center for Infectious Disease"/>
            <person name="Wu L."/>
            <person name="Ma J."/>
        </authorList>
    </citation>
    <scope>NUCLEOTIDE SEQUENCE [LARGE SCALE GENOMIC DNA]</scope>
    <source>
        <strain evidence="8">CAIM 431</strain>
    </source>
</reference>
<dbReference type="EC" id="3.1.-.-" evidence="5"/>
<evidence type="ECO:0000256" key="4">
    <source>
        <dbReference type="ARBA" id="ARBA00022801"/>
    </source>
</evidence>
<evidence type="ECO:0000256" key="1">
    <source>
        <dbReference type="ARBA" id="ARBA00022490"/>
    </source>
</evidence>
<comment type="similarity">
    <text evidence="5">Belongs to the YqgF HJR family.</text>
</comment>
<dbReference type="Pfam" id="PF03652">
    <property type="entry name" value="RuvX"/>
    <property type="match status" value="1"/>
</dbReference>
<dbReference type="SMART" id="SM00732">
    <property type="entry name" value="YqgFc"/>
    <property type="match status" value="1"/>
</dbReference>
<dbReference type="PANTHER" id="PTHR33317:SF4">
    <property type="entry name" value="POLYNUCLEOTIDYL TRANSFERASE, RIBONUCLEASE H-LIKE SUPERFAMILY PROTEIN"/>
    <property type="match status" value="1"/>
</dbReference>
<dbReference type="Proteomes" id="UP001597326">
    <property type="component" value="Unassembled WGS sequence"/>
</dbReference>
<keyword evidence="1 5" id="KW-0963">Cytoplasm</keyword>
<evidence type="ECO:0000256" key="2">
    <source>
        <dbReference type="ARBA" id="ARBA00022517"/>
    </source>
</evidence>
<dbReference type="HAMAP" id="MF_00651">
    <property type="entry name" value="Nuclease_YqgF"/>
    <property type="match status" value="1"/>
</dbReference>
<accession>A0ABW4RZ27</accession>